<keyword evidence="1" id="KW-0732">Signal</keyword>
<dbReference type="STRING" id="47864.GA0070560_103450"/>
<feature type="signal peptide" evidence="1">
    <location>
        <begin position="1"/>
        <end position="37"/>
    </location>
</feature>
<protein>
    <recommendedName>
        <fullName evidence="4">Tat (Twin-arginine translocation) pathway signal sequence</fullName>
    </recommendedName>
</protein>
<gene>
    <name evidence="2" type="ORF">GA0070560_103450</name>
</gene>
<dbReference type="AlphaFoldDB" id="A0A1C5HC92"/>
<evidence type="ECO:0000313" key="3">
    <source>
        <dbReference type="Proteomes" id="UP000199408"/>
    </source>
</evidence>
<dbReference type="RefSeq" id="WP_091292843.1">
    <property type="nucleotide sequence ID" value="NZ_FMDN01000003.1"/>
</dbReference>
<evidence type="ECO:0000313" key="2">
    <source>
        <dbReference type="EMBL" id="SCG43497.1"/>
    </source>
</evidence>
<dbReference type="EMBL" id="FMDN01000003">
    <property type="protein sequence ID" value="SCG43497.1"/>
    <property type="molecule type" value="Genomic_DNA"/>
</dbReference>
<proteinExistence type="predicted"/>
<organism evidence="2 3">
    <name type="scientific">Micromonospora halophytica</name>
    <dbReference type="NCBI Taxonomy" id="47864"/>
    <lineage>
        <taxon>Bacteria</taxon>
        <taxon>Bacillati</taxon>
        <taxon>Actinomycetota</taxon>
        <taxon>Actinomycetes</taxon>
        <taxon>Micromonosporales</taxon>
        <taxon>Micromonosporaceae</taxon>
        <taxon>Micromonospora</taxon>
    </lineage>
</organism>
<dbReference type="InterPro" id="IPR006311">
    <property type="entry name" value="TAT_signal"/>
</dbReference>
<evidence type="ECO:0000256" key="1">
    <source>
        <dbReference type="SAM" id="SignalP"/>
    </source>
</evidence>
<accession>A0A1C5HC92</accession>
<keyword evidence="3" id="KW-1185">Reference proteome</keyword>
<dbReference type="PROSITE" id="PS51318">
    <property type="entry name" value="TAT"/>
    <property type="match status" value="1"/>
</dbReference>
<dbReference type="OrthoDB" id="3405119at2"/>
<evidence type="ECO:0008006" key="4">
    <source>
        <dbReference type="Google" id="ProtNLM"/>
    </source>
</evidence>
<name>A0A1C5HC92_9ACTN</name>
<reference evidence="3" key="1">
    <citation type="submission" date="2016-06" db="EMBL/GenBank/DDBJ databases">
        <authorList>
            <person name="Varghese N."/>
        </authorList>
    </citation>
    <scope>NUCLEOTIDE SEQUENCE [LARGE SCALE GENOMIC DNA]</scope>
    <source>
        <strain evidence="3">DSM 43171</strain>
    </source>
</reference>
<sequence length="230" mass="24481">MDHNGHPLSRRWLLAGAAAASAVTVAGVAARPAAATAAPTRTTTPLVVRDGIATAQLRTVDGAVARFQTDFHERLAGWLAFWSANSPRSWSVPVEVVASVGADGDTLTLHTVRHRYGVQLRDGFAAGRVDAAWWGTLASLHHHFPTVRALPDGSLRVVDGAGGWTGSSAQVAFAGAALRELWGQQPTGWQEHANRVLRRAGHRTDVASRAGWAAFTRASLRRGLGTESYE</sequence>
<feature type="chain" id="PRO_5008717622" description="Tat (Twin-arginine translocation) pathway signal sequence" evidence="1">
    <location>
        <begin position="38"/>
        <end position="230"/>
    </location>
</feature>
<dbReference type="Proteomes" id="UP000199408">
    <property type="component" value="Unassembled WGS sequence"/>
</dbReference>